<proteinExistence type="predicted"/>
<dbReference type="AlphaFoldDB" id="A0A382LPD8"/>
<organism evidence="1">
    <name type="scientific">marine metagenome</name>
    <dbReference type="NCBI Taxonomy" id="408172"/>
    <lineage>
        <taxon>unclassified sequences</taxon>
        <taxon>metagenomes</taxon>
        <taxon>ecological metagenomes</taxon>
    </lineage>
</organism>
<gene>
    <name evidence="1" type="ORF">METZ01_LOCUS289971</name>
</gene>
<name>A0A382LPD8_9ZZZZ</name>
<reference evidence="1" key="1">
    <citation type="submission" date="2018-05" db="EMBL/GenBank/DDBJ databases">
        <authorList>
            <person name="Lanie J.A."/>
            <person name="Ng W.-L."/>
            <person name="Kazmierczak K.M."/>
            <person name="Andrzejewski T.M."/>
            <person name="Davidsen T.M."/>
            <person name="Wayne K.J."/>
            <person name="Tettelin H."/>
            <person name="Glass J.I."/>
            <person name="Rusch D."/>
            <person name="Podicherti R."/>
            <person name="Tsui H.-C.T."/>
            <person name="Winkler M.E."/>
        </authorList>
    </citation>
    <scope>NUCLEOTIDE SEQUENCE</scope>
</reference>
<evidence type="ECO:0000313" key="1">
    <source>
        <dbReference type="EMBL" id="SVC37117.1"/>
    </source>
</evidence>
<protein>
    <submittedName>
        <fullName evidence="1">Uncharacterized protein</fullName>
    </submittedName>
</protein>
<dbReference type="EMBL" id="UINC01087609">
    <property type="protein sequence ID" value="SVC37117.1"/>
    <property type="molecule type" value="Genomic_DNA"/>
</dbReference>
<accession>A0A382LPD8</accession>
<sequence length="57" mass="6629">MRYKDRVEMDLDIIERHLGRCKDAIDANNLADVAQQIVQVESKVDNIRNMIELEDDA</sequence>